<keyword evidence="2" id="KW-0689">Ribosomal protein</keyword>
<reference evidence="2 3" key="2">
    <citation type="journal article" date="2013" name="Genome Biol. Evol.">
        <title>Genome sequencing of Giardia lamblia genotypes A2 and B isolates (DH and GS) and comparative analysis with the genomes of genotypes A1 and E (WB and Pig).</title>
        <authorList>
            <person name="Adam R.D."/>
            <person name="Dahlstrom E.W."/>
            <person name="Martens C.A."/>
            <person name="Bruno D.P."/>
            <person name="Barbian K.D."/>
            <person name="Ricklefs S.M."/>
            <person name="Hernandez M.M."/>
            <person name="Narla N.P."/>
            <person name="Patel R.B."/>
            <person name="Porcella S.F."/>
            <person name="Nash T.E."/>
        </authorList>
    </citation>
    <scope>NUCLEOTIDE SEQUENCE [LARGE SCALE GENOMIC DNA]</scope>
    <source>
        <strain evidence="2 3">DH</strain>
    </source>
</reference>
<keyword evidence="2" id="KW-0687">Ribonucleoprotein</keyword>
<keyword evidence="1" id="KW-1133">Transmembrane helix</keyword>
<dbReference type="AlphaFoldDB" id="V6TEN9"/>
<keyword evidence="1" id="KW-0472">Membrane</keyword>
<proteinExistence type="predicted"/>
<protein>
    <submittedName>
        <fullName evidence="2">LSU ribosomal protein L29E</fullName>
    </submittedName>
</protein>
<accession>V6TEN9</accession>
<dbReference type="EMBL" id="AHGT01000085">
    <property type="protein sequence ID" value="ESU35375.1"/>
    <property type="molecule type" value="Genomic_DNA"/>
</dbReference>
<gene>
    <name evidence="2" type="ORF">DHA2_154342</name>
</gene>
<comment type="caution">
    <text evidence="2">The sequence shown here is derived from an EMBL/GenBank/DDBJ whole genome shotgun (WGS) entry which is preliminary data.</text>
</comment>
<sequence>VPLSSTIDLHAALFLAAGKGLGCDLLVCSIYHCAMLLRRGGRHGSPSMVMS</sequence>
<organism evidence="2 3">
    <name type="scientific">Giardia intestinalis</name>
    <name type="common">Giardia lamblia</name>
    <dbReference type="NCBI Taxonomy" id="5741"/>
    <lineage>
        <taxon>Eukaryota</taxon>
        <taxon>Metamonada</taxon>
        <taxon>Diplomonadida</taxon>
        <taxon>Hexamitidae</taxon>
        <taxon>Giardiinae</taxon>
        <taxon>Giardia</taxon>
    </lineage>
</organism>
<dbReference type="GO" id="GO:0005840">
    <property type="term" value="C:ribosome"/>
    <property type="evidence" value="ECO:0007669"/>
    <property type="project" value="UniProtKB-KW"/>
</dbReference>
<feature type="non-terminal residue" evidence="2">
    <location>
        <position position="1"/>
    </location>
</feature>
<evidence type="ECO:0000313" key="2">
    <source>
        <dbReference type="EMBL" id="ESU35375.1"/>
    </source>
</evidence>
<evidence type="ECO:0000313" key="3">
    <source>
        <dbReference type="Proteomes" id="UP000018320"/>
    </source>
</evidence>
<evidence type="ECO:0000256" key="1">
    <source>
        <dbReference type="SAM" id="Phobius"/>
    </source>
</evidence>
<keyword evidence="1" id="KW-0812">Transmembrane</keyword>
<dbReference type="VEuPathDB" id="GiardiaDB:DHA2_154342"/>
<dbReference type="Proteomes" id="UP000018320">
    <property type="component" value="Unassembled WGS sequence"/>
</dbReference>
<name>V6TEN9_GIAIN</name>
<feature type="transmembrane region" description="Helical" evidence="1">
    <location>
        <begin position="12"/>
        <end position="37"/>
    </location>
</feature>
<reference evidence="3" key="1">
    <citation type="submission" date="2012-02" db="EMBL/GenBank/DDBJ databases">
        <title>Genome sequencing of Giardia lamblia Genotypes A2 and B isolates (DH and GS) and comparative analysis with the genomes of Genotypes A1 and E (WB and Pig).</title>
        <authorList>
            <person name="Adam R."/>
            <person name="Dahlstrom E."/>
            <person name="Martens C."/>
            <person name="Bruno D."/>
            <person name="Barbian K."/>
            <person name="Porcella S.F."/>
            <person name="Nash T."/>
        </authorList>
    </citation>
    <scope>NUCLEOTIDE SEQUENCE</scope>
    <source>
        <strain evidence="3">DH</strain>
    </source>
</reference>